<dbReference type="EMBL" id="JRNN01000010">
    <property type="protein sequence ID" value="KGF37253.1"/>
    <property type="molecule type" value="Genomic_DNA"/>
</dbReference>
<dbReference type="RefSeq" id="WP_036871404.1">
    <property type="nucleotide sequence ID" value="NZ_JRNN01000010.1"/>
</dbReference>
<dbReference type="Proteomes" id="UP000029556">
    <property type="component" value="Unassembled WGS sequence"/>
</dbReference>
<dbReference type="OrthoDB" id="1096836at2"/>
<evidence type="ECO:0008006" key="3">
    <source>
        <dbReference type="Google" id="ProtNLM"/>
    </source>
</evidence>
<reference evidence="1 2" key="1">
    <citation type="submission" date="2014-07" db="EMBL/GenBank/DDBJ databases">
        <authorList>
            <person name="McCorrison J."/>
            <person name="Sanka R."/>
            <person name="Torralba M."/>
            <person name="Gillis M."/>
            <person name="Haft D.H."/>
            <person name="Methe B."/>
            <person name="Sutton G."/>
            <person name="Nelson K.E."/>
        </authorList>
    </citation>
    <scope>NUCLEOTIDE SEQUENCE [LARGE SCALE GENOMIC DNA]</scope>
    <source>
        <strain evidence="1 2">DNF00853</strain>
    </source>
</reference>
<evidence type="ECO:0000313" key="1">
    <source>
        <dbReference type="EMBL" id="KGF37253.1"/>
    </source>
</evidence>
<proteinExistence type="predicted"/>
<evidence type="ECO:0000313" key="2">
    <source>
        <dbReference type="Proteomes" id="UP000029556"/>
    </source>
</evidence>
<dbReference type="SUPFAM" id="SSF50939">
    <property type="entry name" value="Sialidases"/>
    <property type="match status" value="1"/>
</dbReference>
<accession>A0A095ZRB6</accession>
<sequence>MKKFIFFNFSVLLLFGCKDDTNMIKCKGIPDVNQAFAYMYFKTEYEGYLFGTYTEYEELSEKELENPNNIPKSTDEANIYKTIDGGKNWVKINSSLNYSYFNIGTQLNDYIYILRNDVRENYNFSIVAFNIKKENIKNFTNIKPISAIWTNNSKIFYTNNRGPIKLYSLDKNQNIDSIDIENYALQGLGINEKSYAIFSSGETSYFGSTEKENKEIRLSITPQSIVRQGNNTIIIAGNTLTDKNEISLISYKPNARQSRVIKKIKNYSIIKNLQSNDKAIIGFIGNIKGAFTEYDLLYSLDKGKTWQIKKLEEPNYVRPNCLINNIVYIYSGGARMQKIVL</sequence>
<dbReference type="PROSITE" id="PS51257">
    <property type="entry name" value="PROKAR_LIPOPROTEIN"/>
    <property type="match status" value="1"/>
</dbReference>
<organism evidence="1 2">
    <name type="scientific">Hoylesella buccalis DNF00853</name>
    <dbReference type="NCBI Taxonomy" id="1401074"/>
    <lineage>
        <taxon>Bacteria</taxon>
        <taxon>Pseudomonadati</taxon>
        <taxon>Bacteroidota</taxon>
        <taxon>Bacteroidia</taxon>
        <taxon>Bacteroidales</taxon>
        <taxon>Prevotellaceae</taxon>
        <taxon>Hoylesella</taxon>
    </lineage>
</organism>
<comment type="caution">
    <text evidence="1">The sequence shown here is derived from an EMBL/GenBank/DDBJ whole genome shotgun (WGS) entry which is preliminary data.</text>
</comment>
<gene>
    <name evidence="1" type="ORF">HMPREF2137_00680</name>
</gene>
<dbReference type="AlphaFoldDB" id="A0A095ZRB6"/>
<dbReference type="InterPro" id="IPR036278">
    <property type="entry name" value="Sialidase_sf"/>
</dbReference>
<protein>
    <recommendedName>
        <fullName evidence="3">BNR/Asp-box repeat protein</fullName>
    </recommendedName>
</protein>
<name>A0A095ZRB6_9BACT</name>